<dbReference type="EMBL" id="CP032228">
    <property type="protein sequence ID" value="QFI62799.1"/>
    <property type="molecule type" value="Genomic_DNA"/>
</dbReference>
<dbReference type="AlphaFoldDB" id="A0A5P6N9Y7"/>
<dbReference type="GeneID" id="69696749"/>
<reference evidence="2" key="1">
    <citation type="submission" date="2018-09" db="EMBL/GenBank/DDBJ databases">
        <title>Nocardia yunnanensis sp. nov., an actinomycete isolated from a soil sample.</title>
        <authorList>
            <person name="Zhang J."/>
        </authorList>
    </citation>
    <scope>NUCLEOTIDE SEQUENCE [LARGE SCALE GENOMIC DNA]</scope>
    <source>
        <strain evidence="2">21-3</strain>
    </source>
</reference>
<organism evidence="1 2">
    <name type="scientific">Qipengyuania flava</name>
    <dbReference type="NCBI Taxonomy" id="192812"/>
    <lineage>
        <taxon>Bacteria</taxon>
        <taxon>Pseudomonadati</taxon>
        <taxon>Pseudomonadota</taxon>
        <taxon>Alphaproteobacteria</taxon>
        <taxon>Sphingomonadales</taxon>
        <taxon>Erythrobacteraceae</taxon>
        <taxon>Qipengyuania</taxon>
    </lineage>
</organism>
<evidence type="ECO:0000313" key="2">
    <source>
        <dbReference type="Proteomes" id="UP000325385"/>
    </source>
</evidence>
<sequence length="100" mass="11699">MAHETGPEKYCVCIDSSVTSREALFSRVTNTAYLGYSSFSGWDAFEEMFHERLECSRIEIEIDNRDLLGLPERKRAIWLDVLDRLEKEFPEKLRLAHSSR</sequence>
<dbReference type="Proteomes" id="UP000325385">
    <property type="component" value="Chromosome"/>
</dbReference>
<name>A0A5P6N9Y7_9SPHN</name>
<protein>
    <recommendedName>
        <fullName evidence="3">Barstar (barnase inhibitor) domain-containing protein</fullName>
    </recommendedName>
</protein>
<accession>A0A5P6N9Y7</accession>
<gene>
    <name evidence="1" type="ORF">D0Y83_05550</name>
</gene>
<dbReference type="RefSeq" id="WP_151885239.1">
    <property type="nucleotide sequence ID" value="NZ_CP032228.1"/>
</dbReference>
<evidence type="ECO:0008006" key="3">
    <source>
        <dbReference type="Google" id="ProtNLM"/>
    </source>
</evidence>
<evidence type="ECO:0000313" key="1">
    <source>
        <dbReference type="EMBL" id="QFI62799.1"/>
    </source>
</evidence>
<proteinExistence type="predicted"/>